<sequence length="116" mass="12770">MCASCTVYSFYSLTSAVLSSFQTAKYFLKSKGSTAASYFTRPDILQTPVSPSLVKNICSSAKMYKNELRNKQMKLNAELSAVALSKRHMAFQTAAAATRLREKLSNALSASIRNRV</sequence>
<accession>A0AAV4BHZ4</accession>
<keyword evidence="1" id="KW-0695">RNA-directed DNA polymerase</keyword>
<comment type="caution">
    <text evidence="1">The sequence shown here is derived from an EMBL/GenBank/DDBJ whole genome shotgun (WGS) entry which is preliminary data.</text>
</comment>
<keyword evidence="2" id="KW-1185">Reference proteome</keyword>
<dbReference type="GO" id="GO:0003964">
    <property type="term" value="F:RNA-directed DNA polymerase activity"/>
    <property type="evidence" value="ECO:0007669"/>
    <property type="project" value="UniProtKB-KW"/>
</dbReference>
<dbReference type="Proteomes" id="UP000735302">
    <property type="component" value="Unassembled WGS sequence"/>
</dbReference>
<organism evidence="1 2">
    <name type="scientific">Plakobranchus ocellatus</name>
    <dbReference type="NCBI Taxonomy" id="259542"/>
    <lineage>
        <taxon>Eukaryota</taxon>
        <taxon>Metazoa</taxon>
        <taxon>Spiralia</taxon>
        <taxon>Lophotrochozoa</taxon>
        <taxon>Mollusca</taxon>
        <taxon>Gastropoda</taxon>
        <taxon>Heterobranchia</taxon>
        <taxon>Euthyneura</taxon>
        <taxon>Panpulmonata</taxon>
        <taxon>Sacoglossa</taxon>
        <taxon>Placobranchoidea</taxon>
        <taxon>Plakobranchidae</taxon>
        <taxon>Plakobranchus</taxon>
    </lineage>
</organism>
<reference evidence="1 2" key="1">
    <citation type="journal article" date="2021" name="Elife">
        <title>Chloroplast acquisition without the gene transfer in kleptoplastic sea slugs, Plakobranchus ocellatus.</title>
        <authorList>
            <person name="Maeda T."/>
            <person name="Takahashi S."/>
            <person name="Yoshida T."/>
            <person name="Shimamura S."/>
            <person name="Takaki Y."/>
            <person name="Nagai Y."/>
            <person name="Toyoda A."/>
            <person name="Suzuki Y."/>
            <person name="Arimoto A."/>
            <person name="Ishii H."/>
            <person name="Satoh N."/>
            <person name="Nishiyama T."/>
            <person name="Hasebe M."/>
            <person name="Maruyama T."/>
            <person name="Minagawa J."/>
            <person name="Obokata J."/>
            <person name="Shigenobu S."/>
        </authorList>
    </citation>
    <scope>NUCLEOTIDE SEQUENCE [LARGE SCALE GENOMIC DNA]</scope>
</reference>
<proteinExistence type="predicted"/>
<keyword evidence="1" id="KW-0808">Transferase</keyword>
<evidence type="ECO:0000313" key="2">
    <source>
        <dbReference type="Proteomes" id="UP000735302"/>
    </source>
</evidence>
<evidence type="ECO:0000313" key="1">
    <source>
        <dbReference type="EMBL" id="GFO17954.1"/>
    </source>
</evidence>
<dbReference type="AlphaFoldDB" id="A0AAV4BHZ4"/>
<gene>
    <name evidence="1" type="ORF">PoB_004445900</name>
</gene>
<dbReference type="EMBL" id="BLXT01004907">
    <property type="protein sequence ID" value="GFO17954.1"/>
    <property type="molecule type" value="Genomic_DNA"/>
</dbReference>
<keyword evidence="1" id="KW-0548">Nucleotidyltransferase</keyword>
<protein>
    <submittedName>
        <fullName evidence="1">Reverse transcriptase</fullName>
    </submittedName>
</protein>
<name>A0AAV4BHZ4_9GAST</name>